<organism evidence="2 3">
    <name type="scientific">Paramesorhizobium deserti</name>
    <dbReference type="NCBI Taxonomy" id="1494590"/>
    <lineage>
        <taxon>Bacteria</taxon>
        <taxon>Pseudomonadati</taxon>
        <taxon>Pseudomonadota</taxon>
        <taxon>Alphaproteobacteria</taxon>
        <taxon>Hyphomicrobiales</taxon>
        <taxon>Phyllobacteriaceae</taxon>
        <taxon>Paramesorhizobium</taxon>
    </lineage>
</organism>
<evidence type="ECO:0000313" key="3">
    <source>
        <dbReference type="Proteomes" id="UP000070107"/>
    </source>
</evidence>
<proteinExistence type="predicted"/>
<dbReference type="EMBL" id="LNTU01000038">
    <property type="protein sequence ID" value="KXF75367.1"/>
    <property type="molecule type" value="Genomic_DNA"/>
</dbReference>
<reference evidence="2 3" key="1">
    <citation type="submission" date="2015-11" db="EMBL/GenBank/DDBJ databases">
        <title>Draft genome sequence of Paramesorhizobium deserti A-3-E, a strain highly resistant to diverse beta-lactam antibiotics.</title>
        <authorList>
            <person name="Lv R."/>
            <person name="Yang X."/>
            <person name="Fang N."/>
            <person name="Guo J."/>
            <person name="Luo X."/>
            <person name="Peng F."/>
            <person name="Yang R."/>
            <person name="Cui Y."/>
            <person name="Fang C."/>
            <person name="Song Y."/>
        </authorList>
    </citation>
    <scope>NUCLEOTIDE SEQUENCE [LARGE SCALE GENOMIC DNA]</scope>
    <source>
        <strain evidence="2 3">A-3-E</strain>
    </source>
</reference>
<keyword evidence="3" id="KW-1185">Reference proteome</keyword>
<dbReference type="Proteomes" id="UP000070107">
    <property type="component" value="Unassembled WGS sequence"/>
</dbReference>
<accession>A0A135HQ91</accession>
<evidence type="ECO:0000256" key="1">
    <source>
        <dbReference type="SAM" id="Phobius"/>
    </source>
</evidence>
<sequence>MEAPLDLRLKGFLAGTCIIAIVASLVVIFTDLPRAEKHAAAPRLISECEKEIVDAVLAPAKSAAGRHAMALEIKHCDEVGLVTPEEKDFFLSSPLGDEMRTQGY</sequence>
<dbReference type="AlphaFoldDB" id="A0A135HQ91"/>
<keyword evidence="1" id="KW-1133">Transmembrane helix</keyword>
<evidence type="ECO:0000313" key="2">
    <source>
        <dbReference type="EMBL" id="KXF75367.1"/>
    </source>
</evidence>
<feature type="transmembrane region" description="Helical" evidence="1">
    <location>
        <begin position="12"/>
        <end position="30"/>
    </location>
</feature>
<comment type="caution">
    <text evidence="2">The sequence shown here is derived from an EMBL/GenBank/DDBJ whole genome shotgun (WGS) entry which is preliminary data.</text>
</comment>
<dbReference type="OrthoDB" id="9848997at2"/>
<protein>
    <submittedName>
        <fullName evidence="2">Uncharacterized protein</fullName>
    </submittedName>
</protein>
<name>A0A135HQ91_9HYPH</name>
<dbReference type="RefSeq" id="WP_068884571.1">
    <property type="nucleotide sequence ID" value="NZ_LNTU01000038.1"/>
</dbReference>
<gene>
    <name evidence="2" type="ORF">ATN84_19075</name>
</gene>
<keyword evidence="1" id="KW-0472">Membrane</keyword>
<keyword evidence="1" id="KW-0812">Transmembrane</keyword>